<dbReference type="SUPFAM" id="SSF52833">
    <property type="entry name" value="Thioredoxin-like"/>
    <property type="match status" value="1"/>
</dbReference>
<gene>
    <name evidence="4" type="ORF">GCM10022389_06440</name>
</gene>
<keyword evidence="1 2" id="KW-0732">Signal</keyword>
<feature type="domain" description="Thioredoxin" evidence="3">
    <location>
        <begin position="6"/>
        <end position="178"/>
    </location>
</feature>
<evidence type="ECO:0000256" key="1">
    <source>
        <dbReference type="ARBA" id="ARBA00022729"/>
    </source>
</evidence>
<dbReference type="PROSITE" id="PS51352">
    <property type="entry name" value="THIOREDOXIN_2"/>
    <property type="match status" value="1"/>
</dbReference>
<dbReference type="Proteomes" id="UP001500367">
    <property type="component" value="Unassembled WGS sequence"/>
</dbReference>
<proteinExistence type="predicted"/>
<dbReference type="InterPro" id="IPR013766">
    <property type="entry name" value="Thioredoxin_domain"/>
</dbReference>
<evidence type="ECO:0000259" key="3">
    <source>
        <dbReference type="PROSITE" id="PS51352"/>
    </source>
</evidence>
<dbReference type="InterPro" id="IPR051099">
    <property type="entry name" value="AGR/TXD"/>
</dbReference>
<dbReference type="Pfam" id="PF13899">
    <property type="entry name" value="Thioredoxin_7"/>
    <property type="match status" value="1"/>
</dbReference>
<feature type="signal peptide" evidence="2">
    <location>
        <begin position="1"/>
        <end position="19"/>
    </location>
</feature>
<feature type="chain" id="PRO_5045393096" description="Thioredoxin domain-containing protein" evidence="2">
    <location>
        <begin position="20"/>
        <end position="180"/>
    </location>
</feature>
<reference evidence="5" key="1">
    <citation type="journal article" date="2019" name="Int. J. Syst. Evol. Microbiol.">
        <title>The Global Catalogue of Microorganisms (GCM) 10K type strain sequencing project: providing services to taxonomists for standard genome sequencing and annotation.</title>
        <authorList>
            <consortium name="The Broad Institute Genomics Platform"/>
            <consortium name="The Broad Institute Genome Sequencing Center for Infectious Disease"/>
            <person name="Wu L."/>
            <person name="Ma J."/>
        </authorList>
    </citation>
    <scope>NUCLEOTIDE SEQUENCE [LARGE SCALE GENOMIC DNA]</scope>
    <source>
        <strain evidence="5">JCM 17069</strain>
    </source>
</reference>
<dbReference type="EMBL" id="BAABCT010000001">
    <property type="protein sequence ID" value="GAA4064340.1"/>
    <property type="molecule type" value="Genomic_DNA"/>
</dbReference>
<sequence length="180" mass="20205">MKKLFITLLLVVSSMTIQAQEKLTWHTNIDEAIAVSKTENKPLFLFFTGSDWCGWCIRLQNEVFKTPEFIAWAKENVVLVELDFPRRTPQSDALKIQNSQLQQFFAIRGYPSVRIAKAGAPVDGKTSFELLGETGYVAGGPTVWLDGANKMVAKFVPYTAEEQKTAKKATKKKKSTKKKA</sequence>
<evidence type="ECO:0000256" key="2">
    <source>
        <dbReference type="SAM" id="SignalP"/>
    </source>
</evidence>
<name>A0ABP7VET0_9FLAO</name>
<accession>A0ABP7VET0</accession>
<comment type="caution">
    <text evidence="4">The sequence shown here is derived from an EMBL/GenBank/DDBJ whole genome shotgun (WGS) entry which is preliminary data.</text>
</comment>
<protein>
    <recommendedName>
        <fullName evidence="3">Thioredoxin domain-containing protein</fullName>
    </recommendedName>
</protein>
<evidence type="ECO:0000313" key="5">
    <source>
        <dbReference type="Proteomes" id="UP001500367"/>
    </source>
</evidence>
<dbReference type="RefSeq" id="WP_344815351.1">
    <property type="nucleotide sequence ID" value="NZ_BAABCT010000001.1"/>
</dbReference>
<evidence type="ECO:0000313" key="4">
    <source>
        <dbReference type="EMBL" id="GAA4064340.1"/>
    </source>
</evidence>
<dbReference type="PANTHER" id="PTHR15337">
    <property type="entry name" value="ANTERIOR GRADIENT PROTEIN-RELATED"/>
    <property type="match status" value="1"/>
</dbReference>
<dbReference type="PANTHER" id="PTHR15337:SF11">
    <property type="entry name" value="THIOREDOXIN DOMAIN-CONTAINING PROTEIN"/>
    <property type="match status" value="1"/>
</dbReference>
<keyword evidence="5" id="KW-1185">Reference proteome</keyword>
<dbReference type="InterPro" id="IPR036249">
    <property type="entry name" value="Thioredoxin-like_sf"/>
</dbReference>
<organism evidence="4 5">
    <name type="scientific">Flavobacterium cheonanense</name>
    <dbReference type="NCBI Taxonomy" id="706183"/>
    <lineage>
        <taxon>Bacteria</taxon>
        <taxon>Pseudomonadati</taxon>
        <taxon>Bacteroidota</taxon>
        <taxon>Flavobacteriia</taxon>
        <taxon>Flavobacteriales</taxon>
        <taxon>Flavobacteriaceae</taxon>
        <taxon>Flavobacterium</taxon>
    </lineage>
</organism>
<dbReference type="Gene3D" id="3.40.30.10">
    <property type="entry name" value="Glutaredoxin"/>
    <property type="match status" value="1"/>
</dbReference>